<gene>
    <name evidence="2" type="ORF">C490910_048</name>
    <name evidence="4" type="ORF">CC030809_00044</name>
    <name evidence="3" type="ORF">S420910_048</name>
</gene>
<keyword evidence="5" id="KW-1185">Reference proteome</keyword>
<evidence type="ECO:0000313" key="5">
    <source>
        <dbReference type="Proteomes" id="UP000203902"/>
    </source>
</evidence>
<name>A0A1D8KU91_9CAUD</name>
<dbReference type="Proteomes" id="UP000510897">
    <property type="component" value="Segment"/>
</dbReference>
<dbReference type="Proteomes" id="UP000226384">
    <property type="component" value="Segment"/>
</dbReference>
<evidence type="ECO:0000313" key="3">
    <source>
        <dbReference type="EMBL" id="AOV62238.1"/>
    </source>
</evidence>
<organism evidence="3 6">
    <name type="scientific">Synechococcus phage S-CAM7</name>
    <dbReference type="NCBI Taxonomy" id="1883368"/>
    <lineage>
        <taxon>Viruses</taxon>
        <taxon>Duplodnaviria</taxon>
        <taxon>Heunggongvirae</taxon>
        <taxon>Uroviricota</taxon>
        <taxon>Caudoviricetes</taxon>
        <taxon>Pantevenvirales</taxon>
        <taxon>Kyanoviridae</taxon>
        <taxon>Mazuvirus</taxon>
        <taxon>Mazuvirus scam7</taxon>
    </lineage>
</organism>
<proteinExistence type="predicted"/>
<dbReference type="OrthoDB" id="28815at10239"/>
<evidence type="ECO:0000313" key="2">
    <source>
        <dbReference type="EMBL" id="AOV61972.1"/>
    </source>
</evidence>
<accession>A0A1D8KU91</accession>
<dbReference type="EMBL" id="KU686213">
    <property type="protein sequence ID" value="AOV62238.1"/>
    <property type="molecule type" value="Genomic_DNA"/>
</dbReference>
<reference evidence="5 6" key="1">
    <citation type="journal article" date="2016" name="Virology">
        <title>The genomic content and context of auxiliary metabolic genes in marine cyanomyoviruses.</title>
        <authorList>
            <person name="Crummett L.T."/>
            <person name="Puxty R.J."/>
            <person name="Weihe C."/>
            <person name="Marston M.F."/>
            <person name="Martiny J.B."/>
        </authorList>
    </citation>
    <scope>NUCLEOTIDE SEQUENCE [LARGE SCALE GENOMIC DNA]</scope>
    <source>
        <strain evidence="2">0910CC49</strain>
        <strain evidence="3">0910SB42</strain>
    </source>
</reference>
<dbReference type="Proteomes" id="UP000203902">
    <property type="component" value="Segment"/>
</dbReference>
<feature type="domain" description="DUF7441" evidence="1">
    <location>
        <begin position="4"/>
        <end position="68"/>
    </location>
</feature>
<reference evidence="4 7" key="3">
    <citation type="submission" date="2020-07" db="EMBL/GenBank/DDBJ databases">
        <title>Signatures of coevolution in a cyanophage population.</title>
        <authorList>
            <person name="Abebe J."/>
        </authorList>
    </citation>
    <scope>NUCLEOTIDE SEQUENCE [LARGE SCALE GENOMIC DNA]</scope>
    <source>
        <strain evidence="4">0809CC03</strain>
    </source>
</reference>
<protein>
    <recommendedName>
        <fullName evidence="1">DUF7441 domain-containing protein</fullName>
    </recommendedName>
</protein>
<evidence type="ECO:0000313" key="6">
    <source>
        <dbReference type="Proteomes" id="UP000226384"/>
    </source>
</evidence>
<dbReference type="RefSeq" id="YP_009322981.1">
    <property type="nucleotide sequence ID" value="NC_031927.1"/>
</dbReference>
<dbReference type="GeneID" id="30308102"/>
<dbReference type="KEGG" id="vg:30308102"/>
<dbReference type="EMBL" id="KU686212">
    <property type="protein sequence ID" value="AOV61972.1"/>
    <property type="molecule type" value="Genomic_DNA"/>
</dbReference>
<evidence type="ECO:0000313" key="4">
    <source>
        <dbReference type="EMBL" id="QLF86100.1"/>
    </source>
</evidence>
<sequence>MSSIKTFTQTSDDLYDRHNYKVVFKGGRKEIYCESWEGVQSIWFQWAQMQAIDYIEVCDIKKYKPKGF</sequence>
<evidence type="ECO:0000313" key="7">
    <source>
        <dbReference type="Proteomes" id="UP000510897"/>
    </source>
</evidence>
<dbReference type="InterPro" id="IPR055864">
    <property type="entry name" value="DUF7441"/>
</dbReference>
<dbReference type="EMBL" id="MT586120">
    <property type="protein sequence ID" value="QLF86100.1"/>
    <property type="molecule type" value="Genomic_DNA"/>
</dbReference>
<evidence type="ECO:0000259" key="1">
    <source>
        <dbReference type="Pfam" id="PF24225"/>
    </source>
</evidence>
<reference evidence="4 7" key="2">
    <citation type="submission" date="2020-06" db="EMBL/GenBank/DDBJ databases">
        <authorList>
            <person name="Puxty R.J."/>
            <person name="Weihe C."/>
            <person name="Marston M.F."/>
            <person name="Martiny J.B.H."/>
        </authorList>
    </citation>
    <scope>NUCLEOTIDE SEQUENCE [LARGE SCALE GENOMIC DNA]</scope>
    <source>
        <strain evidence="4">0809CC03</strain>
    </source>
</reference>
<dbReference type="Pfam" id="PF24225">
    <property type="entry name" value="DUF7441"/>
    <property type="match status" value="1"/>
</dbReference>